<name>A0A285U635_9BACL</name>
<evidence type="ECO:0000313" key="2">
    <source>
        <dbReference type="EMBL" id="SOC37404.1"/>
    </source>
</evidence>
<proteinExistence type="predicted"/>
<dbReference type="PROSITE" id="PS51257">
    <property type="entry name" value="PROKAR_LIPOPROTEIN"/>
    <property type="match status" value="1"/>
</dbReference>
<reference evidence="3" key="1">
    <citation type="submission" date="2017-08" db="EMBL/GenBank/DDBJ databases">
        <authorList>
            <person name="Varghese N."/>
            <person name="Submissions S."/>
        </authorList>
    </citation>
    <scope>NUCLEOTIDE SEQUENCE [LARGE SCALE GENOMIC DNA]</scope>
    <source>
        <strain evidence="3">JC23</strain>
    </source>
</reference>
<keyword evidence="3" id="KW-1185">Reference proteome</keyword>
<evidence type="ECO:0000313" key="3">
    <source>
        <dbReference type="Proteomes" id="UP000219252"/>
    </source>
</evidence>
<accession>A0A285U635</accession>
<protein>
    <submittedName>
        <fullName evidence="2">Uncharacterized protein</fullName>
    </submittedName>
</protein>
<gene>
    <name evidence="2" type="ORF">SAMN05877842_103189</name>
</gene>
<organism evidence="2 3">
    <name type="scientific">Ureibacillus acetophenoni</name>
    <dbReference type="NCBI Taxonomy" id="614649"/>
    <lineage>
        <taxon>Bacteria</taxon>
        <taxon>Bacillati</taxon>
        <taxon>Bacillota</taxon>
        <taxon>Bacilli</taxon>
        <taxon>Bacillales</taxon>
        <taxon>Caryophanaceae</taxon>
        <taxon>Ureibacillus</taxon>
    </lineage>
</organism>
<dbReference type="Proteomes" id="UP000219252">
    <property type="component" value="Unassembled WGS sequence"/>
</dbReference>
<dbReference type="EMBL" id="OBQC01000003">
    <property type="protein sequence ID" value="SOC37404.1"/>
    <property type="molecule type" value="Genomic_DNA"/>
</dbReference>
<dbReference type="OrthoDB" id="2870421at2"/>
<dbReference type="AlphaFoldDB" id="A0A285U635"/>
<feature type="compositionally biased region" description="Polar residues" evidence="1">
    <location>
        <begin position="23"/>
        <end position="36"/>
    </location>
</feature>
<feature type="region of interest" description="Disordered" evidence="1">
    <location>
        <begin position="23"/>
        <end position="53"/>
    </location>
</feature>
<evidence type="ECO:0000256" key="1">
    <source>
        <dbReference type="SAM" id="MobiDB-lite"/>
    </source>
</evidence>
<sequence length="235" mass="26934">MKHFLFITFILLLTACTNVQNHSSEQSDPQVITSSETKNEDKTNEPNVANEQEAVDEDIDYTKFFMPNESTAYFLGEGNEFATFTIHTKWLSERYVALVENNGGAVTLKIYRVMDEYNKIDKVYDQVIEELPNNVEYPSISELDSLPMLETYLTGPIEVGTVINGWEIVQVDVTLDTPYQTFDHVFVLEETSEDFINRKYFALGYGEVKRESIMKIDGEEDFVVTSVLEKIETAK</sequence>
<dbReference type="RefSeq" id="WP_097148827.1">
    <property type="nucleotide sequence ID" value="NZ_OBQC01000003.1"/>
</dbReference>